<dbReference type="EMBL" id="NUEH01000055">
    <property type="protein sequence ID" value="PEI83398.1"/>
    <property type="molecule type" value="Genomic_DNA"/>
</dbReference>
<sequence length="69" mass="7684">MHDRKYSPEELTNIAKKVADEMLKNFMSILNDEIARDGSILSNNIRADGCGSSASFDCRVFDCTNSFSC</sequence>
<proteinExistence type="predicted"/>
<organism evidence="1">
    <name type="scientific">Bacillus toyonensis</name>
    <dbReference type="NCBI Taxonomy" id="155322"/>
    <lineage>
        <taxon>Bacteria</taxon>
        <taxon>Bacillati</taxon>
        <taxon>Bacillota</taxon>
        <taxon>Bacilli</taxon>
        <taxon>Bacillales</taxon>
        <taxon>Bacillaceae</taxon>
        <taxon>Bacillus</taxon>
        <taxon>Bacillus cereus group</taxon>
    </lineage>
</organism>
<gene>
    <name evidence="1" type="ORF">CN678_24045</name>
</gene>
<comment type="caution">
    <text evidence="1">The sequence shown here is derived from an EMBL/GenBank/DDBJ whole genome shotgun (WGS) entry which is preliminary data.</text>
</comment>
<dbReference type="RefSeq" id="WP_098164850.1">
    <property type="nucleotide sequence ID" value="NZ_NUEH01000055.1"/>
</dbReference>
<dbReference type="Proteomes" id="UP000220969">
    <property type="component" value="Unassembled WGS sequence"/>
</dbReference>
<reference evidence="1" key="1">
    <citation type="submission" date="2017-09" db="EMBL/GenBank/DDBJ databases">
        <title>Large-scale bioinformatics analysis of Bacillus genomes uncovers conserved roles of natural products in bacterial physiology.</title>
        <authorList>
            <consortium name="Agbiome Team Llc"/>
            <person name="Bleich R.M."/>
            <person name="Kirk G.J."/>
            <person name="Santa Maria K.C."/>
            <person name="Allen S.E."/>
            <person name="Farag S."/>
            <person name="Shank E.A."/>
            <person name="Bowers A."/>
        </authorList>
    </citation>
    <scope>NUCLEOTIDE SEQUENCE</scope>
    <source>
        <strain evidence="1">AFS005430</strain>
    </source>
</reference>
<accession>A0AB73QTP9</accession>
<evidence type="ECO:0000313" key="1">
    <source>
        <dbReference type="EMBL" id="PEI83398.1"/>
    </source>
</evidence>
<dbReference type="AlphaFoldDB" id="A0AB73QTP9"/>
<protein>
    <submittedName>
        <fullName evidence="1">Uncharacterized protein</fullName>
    </submittedName>
</protein>
<name>A0AB73QTP9_9BACI</name>